<evidence type="ECO:0000313" key="5">
    <source>
        <dbReference type="Proteomes" id="UP001596524"/>
    </source>
</evidence>
<name>A0ABW2N6H3_9ACTN</name>
<feature type="transmembrane region" description="Helical" evidence="1">
    <location>
        <begin position="101"/>
        <end position="121"/>
    </location>
</feature>
<evidence type="ECO:0000256" key="1">
    <source>
        <dbReference type="SAM" id="Phobius"/>
    </source>
</evidence>
<comment type="caution">
    <text evidence="4">The sequence shown here is derived from an EMBL/GenBank/DDBJ whole genome shotgun (WGS) entry which is preliminary data.</text>
</comment>
<dbReference type="RefSeq" id="WP_255891100.1">
    <property type="nucleotide sequence ID" value="NZ_JAFMZM010000004.1"/>
</dbReference>
<feature type="transmembrane region" description="Helical" evidence="1">
    <location>
        <begin position="141"/>
        <end position="161"/>
    </location>
</feature>
<dbReference type="Pfam" id="PF10081">
    <property type="entry name" value="Abhydrolase_9"/>
    <property type="match status" value="1"/>
</dbReference>
<proteinExistence type="predicted"/>
<dbReference type="Pfam" id="PF15420">
    <property type="entry name" value="Abhydrolase_9_N"/>
    <property type="match status" value="1"/>
</dbReference>
<evidence type="ECO:0000313" key="4">
    <source>
        <dbReference type="EMBL" id="MFC7361505.1"/>
    </source>
</evidence>
<feature type="domain" description="Alpha/beta-hydrolase N-terminal" evidence="3">
    <location>
        <begin position="54"/>
        <end position="260"/>
    </location>
</feature>
<dbReference type="Proteomes" id="UP001596524">
    <property type="component" value="Unassembled WGS sequence"/>
</dbReference>
<feature type="transmembrane region" description="Helical" evidence="1">
    <location>
        <begin position="182"/>
        <end position="200"/>
    </location>
</feature>
<keyword evidence="4" id="KW-0378">Hydrolase</keyword>
<feature type="transmembrane region" description="Helical" evidence="1">
    <location>
        <begin position="38"/>
        <end position="59"/>
    </location>
</feature>
<keyword evidence="1" id="KW-0472">Membrane</keyword>
<dbReference type="EMBL" id="JBHTCH010000017">
    <property type="protein sequence ID" value="MFC7361505.1"/>
    <property type="molecule type" value="Genomic_DNA"/>
</dbReference>
<organism evidence="4 5">
    <name type="scientific">Nocardioides astragali</name>
    <dbReference type="NCBI Taxonomy" id="1776736"/>
    <lineage>
        <taxon>Bacteria</taxon>
        <taxon>Bacillati</taxon>
        <taxon>Actinomycetota</taxon>
        <taxon>Actinomycetes</taxon>
        <taxon>Propionibacteriales</taxon>
        <taxon>Nocardioidaceae</taxon>
        <taxon>Nocardioides</taxon>
    </lineage>
</organism>
<protein>
    <submittedName>
        <fullName evidence="4">Alpha/beta hydrolase</fullName>
    </submittedName>
</protein>
<evidence type="ECO:0000259" key="2">
    <source>
        <dbReference type="Pfam" id="PF10081"/>
    </source>
</evidence>
<feature type="transmembrane region" description="Helical" evidence="1">
    <location>
        <begin position="65"/>
        <end position="89"/>
    </location>
</feature>
<gene>
    <name evidence="4" type="ORF">ACFQO6_14620</name>
</gene>
<accession>A0ABW2N6H3</accession>
<keyword evidence="1" id="KW-1133">Transmembrane helix</keyword>
<evidence type="ECO:0000259" key="3">
    <source>
        <dbReference type="Pfam" id="PF15420"/>
    </source>
</evidence>
<dbReference type="GO" id="GO:0016787">
    <property type="term" value="F:hydrolase activity"/>
    <property type="evidence" value="ECO:0007669"/>
    <property type="project" value="UniProtKB-KW"/>
</dbReference>
<keyword evidence="5" id="KW-1185">Reference proteome</keyword>
<feature type="domain" description="Alpha/beta-hydrolase catalytic" evidence="2">
    <location>
        <begin position="277"/>
        <end position="564"/>
    </location>
</feature>
<dbReference type="InterPro" id="IPR027788">
    <property type="entry name" value="Alpha/beta-hydrolase_N_dom"/>
</dbReference>
<keyword evidence="1" id="KW-0812">Transmembrane</keyword>
<sequence length="572" mass="61500">MPFTSPSPAAAVVEEGGPAAESPGLIDRIGGLVRRCHLLPAGVAFAVLFVCLSLTPSLLPRPPLFQGIVSGAAGASGYGFGVFVAWCWRGLRDTQREPWPGWARSVLLVGSAAALVTSLVLGVRWQDEAHRLAGTEATPVAYALLAPPVALLVAAALLALARGVRAVTRRAAGLLERRLKPSVARVLGVVLVGIVAWSLVSGVAGDAGLRALDASFAIRDLETPSGVVRPTTALRSGSEQSLVEWDSLGREGRTFVGRGPTADEIAELTGRPAMEPIRAYAGLGNAEDAEDRAALAVDDLERAGGFDRQHLLVVTTTGTGWVEPSAASGFEYVTGGDSAIVGMQYSHLASWLSFLVDAARAREAGRALFDAVYERWSVLPLDDRPELYVFGESLGSFGAEEAFSGEFDMNNRTSGALLVGPPNFNPLYRSFIDDRDPGSREVEPVYRGGRIIRFTTRAERPQPEGELWPGSRVLYLQHASDPVTWWSTDLLLTRPDWLEETRGDDIPGSMRWMPFVTFLQVSADLAGAFSTQPAHGHNFSGEHAAGWVNVVQPEGWTQDITERLRQELARYP</sequence>
<dbReference type="InterPro" id="IPR027787">
    <property type="entry name" value="Alpha/beta-hydrolase_catalytic"/>
</dbReference>
<reference evidence="5" key="1">
    <citation type="journal article" date="2019" name="Int. J. Syst. Evol. Microbiol.">
        <title>The Global Catalogue of Microorganisms (GCM) 10K type strain sequencing project: providing services to taxonomists for standard genome sequencing and annotation.</title>
        <authorList>
            <consortium name="The Broad Institute Genomics Platform"/>
            <consortium name="The Broad Institute Genome Sequencing Center for Infectious Disease"/>
            <person name="Wu L."/>
            <person name="Ma J."/>
        </authorList>
    </citation>
    <scope>NUCLEOTIDE SEQUENCE [LARGE SCALE GENOMIC DNA]</scope>
    <source>
        <strain evidence="5">FCH27</strain>
    </source>
</reference>